<evidence type="ECO:0000313" key="6">
    <source>
        <dbReference type="EMBL" id="GAA4489645.1"/>
    </source>
</evidence>
<dbReference type="SUPFAM" id="SSF47413">
    <property type="entry name" value="lambda repressor-like DNA-binding domains"/>
    <property type="match status" value="1"/>
</dbReference>
<proteinExistence type="predicted"/>
<dbReference type="RefSeq" id="WP_345188290.1">
    <property type="nucleotide sequence ID" value="NZ_BAABGP010000022.1"/>
</dbReference>
<evidence type="ECO:0000259" key="5">
    <source>
        <dbReference type="PROSITE" id="PS50932"/>
    </source>
</evidence>
<dbReference type="InterPro" id="IPR001761">
    <property type="entry name" value="Peripla_BP/Lac1_sug-bd_dom"/>
</dbReference>
<evidence type="ECO:0000313" key="7">
    <source>
        <dbReference type="Proteomes" id="UP001500731"/>
    </source>
</evidence>
<dbReference type="Pfam" id="PF00356">
    <property type="entry name" value="LacI"/>
    <property type="match status" value="1"/>
</dbReference>
<dbReference type="CDD" id="cd06267">
    <property type="entry name" value="PBP1_LacI_sugar_binding-like"/>
    <property type="match status" value="1"/>
</dbReference>
<evidence type="ECO:0000256" key="1">
    <source>
        <dbReference type="ARBA" id="ARBA00022491"/>
    </source>
</evidence>
<keyword evidence="1" id="KW-0678">Repressor</keyword>
<evidence type="ECO:0000256" key="2">
    <source>
        <dbReference type="ARBA" id="ARBA00023015"/>
    </source>
</evidence>
<gene>
    <name evidence="6" type="ORF">GCM10023171_30860</name>
</gene>
<dbReference type="PANTHER" id="PTHR30146:SF148">
    <property type="entry name" value="HTH-TYPE TRANSCRIPTIONAL REPRESSOR PURR-RELATED"/>
    <property type="match status" value="1"/>
</dbReference>
<keyword evidence="7" id="KW-1185">Reference proteome</keyword>
<dbReference type="SMART" id="SM00354">
    <property type="entry name" value="HTH_LACI"/>
    <property type="match status" value="1"/>
</dbReference>
<feature type="domain" description="HTH lacI-type" evidence="5">
    <location>
        <begin position="2"/>
        <end position="56"/>
    </location>
</feature>
<dbReference type="Gene3D" id="1.10.260.40">
    <property type="entry name" value="lambda repressor-like DNA-binding domains"/>
    <property type="match status" value="1"/>
</dbReference>
<dbReference type="InterPro" id="IPR010982">
    <property type="entry name" value="Lambda_DNA-bd_dom_sf"/>
</dbReference>
<name>A0ABP8PNI6_9MICO</name>
<dbReference type="Proteomes" id="UP001500731">
    <property type="component" value="Unassembled WGS sequence"/>
</dbReference>
<dbReference type="PROSITE" id="PS50932">
    <property type="entry name" value="HTH_LACI_2"/>
    <property type="match status" value="1"/>
</dbReference>
<protein>
    <submittedName>
        <fullName evidence="6">LacI family DNA-binding transcriptional regulator</fullName>
    </submittedName>
</protein>
<comment type="caution">
    <text evidence="6">The sequence shown here is derived from an EMBL/GenBank/DDBJ whole genome shotgun (WGS) entry which is preliminary data.</text>
</comment>
<keyword evidence="3 6" id="KW-0238">DNA-binding</keyword>
<evidence type="ECO:0000256" key="3">
    <source>
        <dbReference type="ARBA" id="ARBA00023125"/>
    </source>
</evidence>
<dbReference type="GO" id="GO:0003677">
    <property type="term" value="F:DNA binding"/>
    <property type="evidence" value="ECO:0007669"/>
    <property type="project" value="UniProtKB-KW"/>
</dbReference>
<dbReference type="EMBL" id="BAABGP010000022">
    <property type="protein sequence ID" value="GAA4489645.1"/>
    <property type="molecule type" value="Genomic_DNA"/>
</dbReference>
<accession>A0ABP8PNI6</accession>
<organism evidence="6 7">
    <name type="scientific">Microbacterium panaciterrae</name>
    <dbReference type="NCBI Taxonomy" id="985759"/>
    <lineage>
        <taxon>Bacteria</taxon>
        <taxon>Bacillati</taxon>
        <taxon>Actinomycetota</taxon>
        <taxon>Actinomycetes</taxon>
        <taxon>Micrococcales</taxon>
        <taxon>Microbacteriaceae</taxon>
        <taxon>Microbacterium</taxon>
    </lineage>
</organism>
<dbReference type="SUPFAM" id="SSF53822">
    <property type="entry name" value="Periplasmic binding protein-like I"/>
    <property type="match status" value="1"/>
</dbReference>
<sequence>MATIADVARLAGVSKATASRTFTRPEVVTAETAKRVRAAAEKLGFVVNNAARLLAGGRSGILALVVPTLDNSFFAPIIAGAQIRADAEGYQLTVVVHPLESASEIPAFERLRRQVDGLVVLAPRGSDEFIRAALGETPAVLVDREIDGIPSVIADSASAFGALVASLIAGGHRRIAYLGGPAGSWQDGQRTAAARAAATGTDAHITVHGPYDSTFAAGIDASASVRDGAPTAVVPYATALGLGVQFAYLSAGEQPPLVSSERAIVRALGKEDTPAIDADGHELGRTAAEMLIDRIGAPDAPAARVRLDVVLDLGRTLSSTPSSRI</sequence>
<keyword evidence="2" id="KW-0805">Transcription regulation</keyword>
<dbReference type="Gene3D" id="3.40.50.2300">
    <property type="match status" value="2"/>
</dbReference>
<keyword evidence="4" id="KW-0804">Transcription</keyword>
<dbReference type="InterPro" id="IPR000843">
    <property type="entry name" value="HTH_LacI"/>
</dbReference>
<dbReference type="CDD" id="cd01392">
    <property type="entry name" value="HTH_LacI"/>
    <property type="match status" value="1"/>
</dbReference>
<dbReference type="InterPro" id="IPR028082">
    <property type="entry name" value="Peripla_BP_I"/>
</dbReference>
<reference evidence="7" key="1">
    <citation type="journal article" date="2019" name="Int. J. Syst. Evol. Microbiol.">
        <title>The Global Catalogue of Microorganisms (GCM) 10K type strain sequencing project: providing services to taxonomists for standard genome sequencing and annotation.</title>
        <authorList>
            <consortium name="The Broad Institute Genomics Platform"/>
            <consortium name="The Broad Institute Genome Sequencing Center for Infectious Disease"/>
            <person name="Wu L."/>
            <person name="Ma J."/>
        </authorList>
    </citation>
    <scope>NUCLEOTIDE SEQUENCE [LARGE SCALE GENOMIC DNA]</scope>
    <source>
        <strain evidence="7">JCM 17839</strain>
    </source>
</reference>
<dbReference type="Pfam" id="PF00532">
    <property type="entry name" value="Peripla_BP_1"/>
    <property type="match status" value="1"/>
</dbReference>
<dbReference type="PANTHER" id="PTHR30146">
    <property type="entry name" value="LACI-RELATED TRANSCRIPTIONAL REPRESSOR"/>
    <property type="match status" value="1"/>
</dbReference>
<evidence type="ECO:0000256" key="4">
    <source>
        <dbReference type="ARBA" id="ARBA00023163"/>
    </source>
</evidence>